<reference evidence="1 2" key="1">
    <citation type="submission" date="2023-03" db="EMBL/GenBank/DDBJ databases">
        <title>Speciation in Pyrococcus: adaptation to high temperature as a mechanism.</title>
        <authorList>
            <person name="Gu J."/>
        </authorList>
    </citation>
    <scope>NUCLEOTIDE SEQUENCE [LARGE SCALE GENOMIC DNA]</scope>
    <source>
        <strain evidence="1 2">LMOA34</strain>
    </source>
</reference>
<keyword evidence="2" id="KW-1185">Reference proteome</keyword>
<dbReference type="EMBL" id="JARRIG010000007">
    <property type="protein sequence ID" value="MFA4805125.1"/>
    <property type="molecule type" value="Genomic_DNA"/>
</dbReference>
<sequence>MEEAILEKAIEVGKALGKYVRAKENDDLVEYLLGVQNKYHLLDALAHVSRAVYLLKEGTVPGPKPLDREVKAIIELTNTLTENDYSYAEIRGIAGAIATVAYATATLNSEDNNGGDSQ</sequence>
<proteinExistence type="predicted"/>
<name>A0ABV4T5X3_9EURY</name>
<evidence type="ECO:0000313" key="2">
    <source>
        <dbReference type="Proteomes" id="UP001571980"/>
    </source>
</evidence>
<dbReference type="Proteomes" id="UP001571980">
    <property type="component" value="Unassembled WGS sequence"/>
</dbReference>
<organism evidence="1 2">
    <name type="scientific">Pyrococcus kukulkanii</name>
    <dbReference type="NCBI Taxonomy" id="1609559"/>
    <lineage>
        <taxon>Archaea</taxon>
        <taxon>Methanobacteriati</taxon>
        <taxon>Methanobacteriota</taxon>
        <taxon>Thermococci</taxon>
        <taxon>Thermococcales</taxon>
        <taxon>Thermococcaceae</taxon>
        <taxon>Pyrococcus</taxon>
    </lineage>
</organism>
<evidence type="ECO:0000313" key="1">
    <source>
        <dbReference type="EMBL" id="MFA4805125.1"/>
    </source>
</evidence>
<accession>A0ABV4T5X3</accession>
<protein>
    <submittedName>
        <fullName evidence="1">Uncharacterized protein</fullName>
    </submittedName>
</protein>
<dbReference type="RefSeq" id="WP_372824477.1">
    <property type="nucleotide sequence ID" value="NZ_JARRIG010000007.1"/>
</dbReference>
<comment type="caution">
    <text evidence="1">The sequence shown here is derived from an EMBL/GenBank/DDBJ whole genome shotgun (WGS) entry which is preliminary data.</text>
</comment>
<gene>
    <name evidence="1" type="ORF">P8X34_10355</name>
</gene>